<dbReference type="AlphaFoldDB" id="A0A5D4SC38"/>
<dbReference type="EMBL" id="VTES01000006">
    <property type="protein sequence ID" value="TYS60539.1"/>
    <property type="molecule type" value="Genomic_DNA"/>
</dbReference>
<proteinExistence type="predicted"/>
<dbReference type="Pfam" id="PF08378">
    <property type="entry name" value="NERD"/>
    <property type="match status" value="1"/>
</dbReference>
<evidence type="ECO:0000313" key="2">
    <source>
        <dbReference type="EMBL" id="TYS60539.1"/>
    </source>
</evidence>
<organism evidence="2 3">
    <name type="scientific">Bacillus infantis</name>
    <dbReference type="NCBI Taxonomy" id="324767"/>
    <lineage>
        <taxon>Bacteria</taxon>
        <taxon>Bacillati</taxon>
        <taxon>Bacillota</taxon>
        <taxon>Bacilli</taxon>
        <taxon>Bacillales</taxon>
        <taxon>Bacillaceae</taxon>
        <taxon>Bacillus</taxon>
    </lineage>
</organism>
<accession>A0A5D4SC38</accession>
<dbReference type="Proteomes" id="UP000323732">
    <property type="component" value="Unassembled WGS sequence"/>
</dbReference>
<comment type="caution">
    <text evidence="2">The sequence shown here is derived from an EMBL/GenBank/DDBJ whole genome shotgun (WGS) entry which is preliminary data.</text>
</comment>
<dbReference type="RefSeq" id="WP_148950684.1">
    <property type="nucleotide sequence ID" value="NZ_VTES01000006.1"/>
</dbReference>
<reference evidence="2 3" key="1">
    <citation type="submission" date="2019-08" db="EMBL/GenBank/DDBJ databases">
        <title>Bacillus genomes from the desert of Cuatro Cienegas, Coahuila.</title>
        <authorList>
            <person name="Olmedo-Alvarez G."/>
        </authorList>
    </citation>
    <scope>NUCLEOTIDE SEQUENCE [LARGE SCALE GENOMIC DNA]</scope>
    <source>
        <strain evidence="2 3">CH37_1T</strain>
    </source>
</reference>
<dbReference type="PROSITE" id="PS50965">
    <property type="entry name" value="NERD"/>
    <property type="match status" value="1"/>
</dbReference>
<name>A0A5D4SC38_9BACI</name>
<sequence>MFLNLLLKNKKNRSNKNIKPITSPLTKTDNDQIINKNEQIAHRKGEIGEYKIDIQLSQLPKEYMHLSDILIKNPKSSTGYSQIDHIIITSYGLFVIETKNYQGTIYGDKDRKYWLINGKFKMMNPLMQNYGHIQAIKGSIDTRYHKYFISMVSFTKRCTFKIEEELRTIKSNDLVVYDVELTEFIKRKVAVLKLQYYNPVLVKEDIKKIYNSISGSNIIDESIRKQHVESIQIKKSTSDNKNDKNQCVICQKSVSEKVKSYCLSNNKFKGNIYCFKHQETVVKGK</sequence>
<gene>
    <name evidence="2" type="ORF">FZD47_20215</name>
</gene>
<evidence type="ECO:0000313" key="3">
    <source>
        <dbReference type="Proteomes" id="UP000323732"/>
    </source>
</evidence>
<protein>
    <submittedName>
        <fullName evidence="2">NERD domain-containing protein</fullName>
    </submittedName>
</protein>
<feature type="domain" description="NERD" evidence="1">
    <location>
        <begin position="44"/>
        <end position="159"/>
    </location>
</feature>
<dbReference type="InterPro" id="IPR011528">
    <property type="entry name" value="NERD"/>
</dbReference>
<evidence type="ECO:0000259" key="1">
    <source>
        <dbReference type="PROSITE" id="PS50965"/>
    </source>
</evidence>